<dbReference type="GO" id="GO:0006313">
    <property type="term" value="P:DNA transposition"/>
    <property type="evidence" value="ECO:0007669"/>
    <property type="project" value="InterPro"/>
</dbReference>
<keyword evidence="1" id="KW-0472">Membrane</keyword>
<keyword evidence="1" id="KW-1133">Transmembrane helix</keyword>
<name>A0A412L1E6_9FIRM</name>
<comment type="caution">
    <text evidence="3">The sequence shown here is derived from an EMBL/GenBank/DDBJ whole genome shotgun (WGS) entry which is preliminary data.</text>
</comment>
<dbReference type="GO" id="GO:0003677">
    <property type="term" value="F:DNA binding"/>
    <property type="evidence" value="ECO:0007669"/>
    <property type="project" value="InterPro"/>
</dbReference>
<organism evidence="3 4">
    <name type="scientific">Blautia obeum</name>
    <dbReference type="NCBI Taxonomy" id="40520"/>
    <lineage>
        <taxon>Bacteria</taxon>
        <taxon>Bacillati</taxon>
        <taxon>Bacillota</taxon>
        <taxon>Clostridia</taxon>
        <taxon>Lachnospirales</taxon>
        <taxon>Lachnospiraceae</taxon>
        <taxon>Blautia</taxon>
    </lineage>
</organism>
<evidence type="ECO:0000313" key="4">
    <source>
        <dbReference type="Proteomes" id="UP000284242"/>
    </source>
</evidence>
<accession>A0A412L1E6</accession>
<reference evidence="3 4" key="1">
    <citation type="submission" date="2018-08" db="EMBL/GenBank/DDBJ databases">
        <title>A genome reference for cultivated species of the human gut microbiota.</title>
        <authorList>
            <person name="Zou Y."/>
            <person name="Xue W."/>
            <person name="Luo G."/>
        </authorList>
    </citation>
    <scope>NUCLEOTIDE SEQUENCE [LARGE SCALE GENOMIC DNA]</scope>
    <source>
        <strain evidence="3 4">AF21-24</strain>
    </source>
</reference>
<evidence type="ECO:0000313" key="3">
    <source>
        <dbReference type="EMBL" id="RGS74988.1"/>
    </source>
</evidence>
<dbReference type="Proteomes" id="UP000284242">
    <property type="component" value="Unassembled WGS sequence"/>
</dbReference>
<gene>
    <name evidence="3" type="ORF">DWX77_06175</name>
</gene>
<evidence type="ECO:0000256" key="1">
    <source>
        <dbReference type="SAM" id="Phobius"/>
    </source>
</evidence>
<dbReference type="AlphaFoldDB" id="A0A412L1E6"/>
<dbReference type="Pfam" id="PF01548">
    <property type="entry name" value="DEDD_Tnp_IS110"/>
    <property type="match status" value="1"/>
</dbReference>
<feature type="transmembrane region" description="Helical" evidence="1">
    <location>
        <begin position="110"/>
        <end position="128"/>
    </location>
</feature>
<protein>
    <recommendedName>
        <fullName evidence="2">Transposase IS110-like N-terminal domain-containing protein</fullName>
    </recommendedName>
</protein>
<dbReference type="GO" id="GO:0004803">
    <property type="term" value="F:transposase activity"/>
    <property type="evidence" value="ECO:0007669"/>
    <property type="project" value="InterPro"/>
</dbReference>
<evidence type="ECO:0000259" key="2">
    <source>
        <dbReference type="Pfam" id="PF01548"/>
    </source>
</evidence>
<dbReference type="EMBL" id="QRVV01000012">
    <property type="protein sequence ID" value="RGS74988.1"/>
    <property type="molecule type" value="Genomic_DNA"/>
</dbReference>
<feature type="domain" description="Transposase IS110-like N-terminal" evidence="2">
    <location>
        <begin position="31"/>
        <end position="114"/>
    </location>
</feature>
<dbReference type="InterPro" id="IPR002525">
    <property type="entry name" value="Transp_IS110-like_N"/>
</dbReference>
<keyword evidence="1" id="KW-0812">Transmembrane</keyword>
<sequence length="157" mass="18525">MINKPEVFVIHVLRNLSNEKIEQVTDSTIVVGVDIGSQRHYARAFDNRGRELTKRVFSFHNDFEGFNSFNLWAETLKLENKKTAVLIGGEPTGHYWFAFAKYVKDHQKRLVMVNVFKGCAFIQFIFNVNTVFKYKMFLVSWYIFAHDFSFYCCQKKK</sequence>
<proteinExistence type="predicted"/>